<proteinExistence type="predicted"/>
<feature type="non-terminal residue" evidence="2">
    <location>
        <position position="75"/>
    </location>
</feature>
<evidence type="ECO:0000256" key="1">
    <source>
        <dbReference type="SAM" id="MobiDB-lite"/>
    </source>
</evidence>
<accession>A0A6J4QV13</accession>
<dbReference type="AlphaFoldDB" id="A0A6J4QV13"/>
<evidence type="ECO:0000313" key="2">
    <source>
        <dbReference type="EMBL" id="CAA9451505.1"/>
    </source>
</evidence>
<reference evidence="2" key="1">
    <citation type="submission" date="2020-02" db="EMBL/GenBank/DDBJ databases">
        <authorList>
            <person name="Meier V. D."/>
        </authorList>
    </citation>
    <scope>NUCLEOTIDE SEQUENCE</scope>
    <source>
        <strain evidence="2">AVDCRST_MAG02</strain>
    </source>
</reference>
<feature type="compositionally biased region" description="Pro residues" evidence="1">
    <location>
        <begin position="1"/>
        <end position="11"/>
    </location>
</feature>
<protein>
    <submittedName>
        <fullName evidence="2">Uncharacterized protein</fullName>
    </submittedName>
</protein>
<gene>
    <name evidence="2" type="ORF">AVDCRST_MAG02-1096</name>
</gene>
<organism evidence="2">
    <name type="scientific">uncultured Rubrobacteraceae bacterium</name>
    <dbReference type="NCBI Taxonomy" id="349277"/>
    <lineage>
        <taxon>Bacteria</taxon>
        <taxon>Bacillati</taxon>
        <taxon>Actinomycetota</taxon>
        <taxon>Rubrobacteria</taxon>
        <taxon>Rubrobacterales</taxon>
        <taxon>Rubrobacteraceae</taxon>
        <taxon>environmental samples</taxon>
    </lineage>
</organism>
<feature type="non-terminal residue" evidence="2">
    <location>
        <position position="1"/>
    </location>
</feature>
<sequence length="75" mass="7687">CSPTPSWPSPPSAGTTPHPMAWPRLPAMRSSTRSPHRSRARPTTRPTGSAGRGGDAEAKPGPAVAATGGRRPSCC</sequence>
<dbReference type="EMBL" id="CADCVH010000031">
    <property type="protein sequence ID" value="CAA9451505.1"/>
    <property type="molecule type" value="Genomic_DNA"/>
</dbReference>
<feature type="region of interest" description="Disordered" evidence="1">
    <location>
        <begin position="1"/>
        <end position="75"/>
    </location>
</feature>
<name>A0A6J4QV13_9ACTN</name>